<evidence type="ECO:0000313" key="5">
    <source>
        <dbReference type="EMBL" id="KEF36557.1"/>
    </source>
</evidence>
<proteinExistence type="inferred from homology"/>
<keyword evidence="5" id="KW-0378">Hydrolase</keyword>
<dbReference type="InterPro" id="IPR046433">
    <property type="entry name" value="ActCoA_hydro"/>
</dbReference>
<dbReference type="Gene3D" id="3.40.1080.20">
    <property type="entry name" value="Acetyl-CoA hydrolase/transferase C-terminal domain"/>
    <property type="match status" value="1"/>
</dbReference>
<gene>
    <name evidence="5" type="ORF">M670_04249</name>
</gene>
<dbReference type="SUPFAM" id="SSF100950">
    <property type="entry name" value="NagB/RpiA/CoA transferase-like"/>
    <property type="match status" value="2"/>
</dbReference>
<name>A0A072NH41_SCHAZ</name>
<dbReference type="InterPro" id="IPR038460">
    <property type="entry name" value="AcetylCoA_hyd_C_sf"/>
</dbReference>
<protein>
    <submittedName>
        <fullName evidence="5">Acetyl-CoA hydrolase</fullName>
    </submittedName>
</protein>
<dbReference type="PATRIC" id="fig|1348973.3.peg.4132"/>
<comment type="similarity">
    <text evidence="1">Belongs to the acetyl-CoA hydrolase/transferase family.</text>
</comment>
<evidence type="ECO:0000259" key="3">
    <source>
        <dbReference type="Pfam" id="PF02550"/>
    </source>
</evidence>
<dbReference type="EMBL" id="JJRY01000025">
    <property type="protein sequence ID" value="KEF36557.1"/>
    <property type="molecule type" value="Genomic_DNA"/>
</dbReference>
<evidence type="ECO:0000256" key="2">
    <source>
        <dbReference type="ARBA" id="ARBA00022679"/>
    </source>
</evidence>
<reference evidence="5 6" key="1">
    <citation type="submission" date="2014-04" db="EMBL/GenBank/DDBJ databases">
        <title>Draft genome sequence of Bacillus azotoformans MEV2011, a (co-) denitrifying strain unable to grow in the presence of oxygen.</title>
        <authorList>
            <person name="Nielsen M."/>
            <person name="Schreiber L."/>
            <person name="Finster K."/>
            <person name="Schramm A."/>
        </authorList>
    </citation>
    <scope>NUCLEOTIDE SEQUENCE [LARGE SCALE GENOMIC DNA]</scope>
    <source>
        <strain evidence="5 6">MEV2011</strain>
    </source>
</reference>
<dbReference type="InterPro" id="IPR037171">
    <property type="entry name" value="NagB/RpiA_transferase-like"/>
</dbReference>
<dbReference type="Gene3D" id="3.30.750.70">
    <property type="entry name" value="4-hydroxybutyrate coenzyme like domains"/>
    <property type="match status" value="1"/>
</dbReference>
<accession>A0A072NH41</accession>
<dbReference type="GO" id="GO:0008775">
    <property type="term" value="F:acetate CoA-transferase activity"/>
    <property type="evidence" value="ECO:0007669"/>
    <property type="project" value="InterPro"/>
</dbReference>
<dbReference type="InterPro" id="IPR026888">
    <property type="entry name" value="AcetylCoA_hyd_C"/>
</dbReference>
<feature type="domain" description="Acetyl-CoA hydrolase/transferase C-terminal" evidence="4">
    <location>
        <begin position="265"/>
        <end position="416"/>
    </location>
</feature>
<dbReference type="PANTHER" id="PTHR21432:SF20">
    <property type="entry name" value="ACETYL-COA HYDROLASE"/>
    <property type="match status" value="1"/>
</dbReference>
<dbReference type="OrthoDB" id="9801795at2"/>
<dbReference type="GO" id="GO:0006083">
    <property type="term" value="P:acetate metabolic process"/>
    <property type="evidence" value="ECO:0007669"/>
    <property type="project" value="InterPro"/>
</dbReference>
<dbReference type="Pfam" id="PF13336">
    <property type="entry name" value="AcetylCoA_hyd_C"/>
    <property type="match status" value="1"/>
</dbReference>
<keyword evidence="2" id="KW-0808">Transferase</keyword>
<dbReference type="Pfam" id="PF02550">
    <property type="entry name" value="AcetylCoA_hydro"/>
    <property type="match status" value="1"/>
</dbReference>
<comment type="caution">
    <text evidence="5">The sequence shown here is derived from an EMBL/GenBank/DDBJ whole genome shotgun (WGS) entry which is preliminary data.</text>
</comment>
<dbReference type="RefSeq" id="WP_035198109.1">
    <property type="nucleotide sequence ID" value="NZ_JJRY01000025.1"/>
</dbReference>
<organism evidence="5 6">
    <name type="scientific">Schinkia azotoformans MEV2011</name>
    <dbReference type="NCBI Taxonomy" id="1348973"/>
    <lineage>
        <taxon>Bacteria</taxon>
        <taxon>Bacillati</taxon>
        <taxon>Bacillota</taxon>
        <taxon>Bacilli</taxon>
        <taxon>Bacillales</taxon>
        <taxon>Bacillaceae</taxon>
        <taxon>Calidifontibacillus/Schinkia group</taxon>
        <taxon>Schinkia</taxon>
    </lineage>
</organism>
<sequence length="424" mass="47031">MIKNKEKKPEEILSYIHDGDDIILPIANGEPQVLLDVLEANATMLKNVRIHQMHTIKERDYIWGKYSGHLDHVSYFLSHATRKAFLEGKCSLVPNNFHEVPRLLEKTTKMSIILATASPMDEHGYFSLGVSADYVAPFIGKVPFFLEVNQQMPRTFGSNEIHISQITGYINVDYPLFEAQPAKITEADQKIAAFVAERIENGSTIQSGIGAIPNATVSMLTNHKNLGIHTELLADGVMELIEKGVVTNTEKKLLPGKTLATFALGTKNLYNFLHNNLGTQMMPVNYVNDPRIIAQEDNIVSINATTEVDFLGQCASETIQGRYYSSSGGQADFARGAMFAKNGKGFICLHSTAKNGTVSRIQPQLTPRSVVTTSKNDVDHIVTEFGVAKLRGKSISERAKELINIAHPDFRDELRFTAKQWGLL</sequence>
<dbReference type="AlphaFoldDB" id="A0A072NH41"/>
<dbReference type="Proteomes" id="UP000027936">
    <property type="component" value="Unassembled WGS sequence"/>
</dbReference>
<dbReference type="PANTHER" id="PTHR21432">
    <property type="entry name" value="ACETYL-COA HYDROLASE-RELATED"/>
    <property type="match status" value="1"/>
</dbReference>
<evidence type="ECO:0000259" key="4">
    <source>
        <dbReference type="Pfam" id="PF13336"/>
    </source>
</evidence>
<dbReference type="InterPro" id="IPR003702">
    <property type="entry name" value="ActCoA_hydro_N"/>
</dbReference>
<dbReference type="GO" id="GO:0016787">
    <property type="term" value="F:hydrolase activity"/>
    <property type="evidence" value="ECO:0007669"/>
    <property type="project" value="UniProtKB-KW"/>
</dbReference>
<evidence type="ECO:0000313" key="6">
    <source>
        <dbReference type="Proteomes" id="UP000027936"/>
    </source>
</evidence>
<feature type="domain" description="Acetyl-CoA hydrolase/transferase N-terminal" evidence="3">
    <location>
        <begin position="11"/>
        <end position="173"/>
    </location>
</feature>
<dbReference type="Gene3D" id="3.40.1080.10">
    <property type="entry name" value="Glutaconate Coenzyme A-transferase"/>
    <property type="match status" value="1"/>
</dbReference>
<evidence type="ECO:0000256" key="1">
    <source>
        <dbReference type="ARBA" id="ARBA00009632"/>
    </source>
</evidence>